<dbReference type="InterPro" id="IPR001577">
    <property type="entry name" value="Peptidase_M8"/>
</dbReference>
<dbReference type="Pfam" id="PF01457">
    <property type="entry name" value="Peptidase_M8"/>
    <property type="match status" value="1"/>
</dbReference>
<gene>
    <name evidence="9" type="ORF">TM35_000371300</name>
</gene>
<name>A0A1X0NKI2_9TRYP</name>
<protein>
    <recommendedName>
        <fullName evidence="8">Leishmanolysin-like peptidase</fullName>
        <ecNumber evidence="8">3.4.24.-</ecNumber>
    </recommendedName>
</protein>
<dbReference type="EMBL" id="NBCO01000037">
    <property type="protein sequence ID" value="ORC85157.1"/>
    <property type="molecule type" value="Genomic_DNA"/>
</dbReference>
<feature type="binding site" evidence="7">
    <location>
        <position position="58"/>
    </location>
    <ligand>
        <name>Zn(2+)</name>
        <dbReference type="ChEBI" id="CHEBI:29105"/>
        <note>catalytic</note>
    </ligand>
</feature>
<keyword evidence="3 7" id="KW-0479">Metal-binding</keyword>
<dbReference type="GO" id="GO:0007155">
    <property type="term" value="P:cell adhesion"/>
    <property type="evidence" value="ECO:0007669"/>
    <property type="project" value="InterPro"/>
</dbReference>
<feature type="binding site" evidence="7">
    <location>
        <position position="54"/>
    </location>
    <ligand>
        <name>Zn(2+)</name>
        <dbReference type="ChEBI" id="CHEBI:29105"/>
        <note>catalytic</note>
    </ligand>
</feature>
<keyword evidence="6 7" id="KW-0482">Metalloprotease</keyword>
<evidence type="ECO:0000313" key="10">
    <source>
        <dbReference type="Proteomes" id="UP000192257"/>
    </source>
</evidence>
<organism evidence="9 10">
    <name type="scientific">Trypanosoma theileri</name>
    <dbReference type="NCBI Taxonomy" id="67003"/>
    <lineage>
        <taxon>Eukaryota</taxon>
        <taxon>Discoba</taxon>
        <taxon>Euglenozoa</taxon>
        <taxon>Kinetoplastea</taxon>
        <taxon>Metakinetoplastina</taxon>
        <taxon>Trypanosomatida</taxon>
        <taxon>Trypanosomatidae</taxon>
        <taxon>Trypanosoma</taxon>
    </lineage>
</organism>
<evidence type="ECO:0000256" key="3">
    <source>
        <dbReference type="ARBA" id="ARBA00022723"/>
    </source>
</evidence>
<dbReference type="RefSeq" id="XP_028879223.1">
    <property type="nucleotide sequence ID" value="XM_029029430.1"/>
</dbReference>
<comment type="caution">
    <text evidence="9">The sequence shown here is derived from an EMBL/GenBank/DDBJ whole genome shotgun (WGS) entry which is preliminary data.</text>
</comment>
<comment type="similarity">
    <text evidence="1 8">Belongs to the peptidase M8 family.</text>
</comment>
<evidence type="ECO:0000256" key="1">
    <source>
        <dbReference type="ARBA" id="ARBA00005860"/>
    </source>
</evidence>
<dbReference type="Proteomes" id="UP000192257">
    <property type="component" value="Unassembled WGS sequence"/>
</dbReference>
<evidence type="ECO:0000256" key="2">
    <source>
        <dbReference type="ARBA" id="ARBA00022670"/>
    </source>
</evidence>
<reference evidence="9 10" key="1">
    <citation type="submission" date="2017-03" db="EMBL/GenBank/DDBJ databases">
        <title>An alternative strategy for trypanosome survival in the mammalian bloodstream revealed through genome and transcriptome analysis of the ubiquitous bovine parasite Trypanosoma (Megatrypanum) theileri.</title>
        <authorList>
            <person name="Kelly S."/>
            <person name="Ivens A."/>
            <person name="Mott A."/>
            <person name="O'Neill E."/>
            <person name="Emms D."/>
            <person name="Macleod O."/>
            <person name="Voorheis P."/>
            <person name="Matthews J."/>
            <person name="Matthews K."/>
            <person name="Carrington M."/>
        </authorList>
    </citation>
    <scope>NUCLEOTIDE SEQUENCE [LARGE SCALE GENOMIC DNA]</scope>
    <source>
        <strain evidence="9">Edinburgh</strain>
    </source>
</reference>
<sequence>MVLYVAAGPPNGLDDIWAVPCAVLEQDGRPVAAGINFVVRNIVFERSVARVTAHVIAHALGFSYGRMKALNMISNVTNKRKDNKAVVVKSEKKNEGDGKGVL</sequence>
<dbReference type="SUPFAM" id="SSF55486">
    <property type="entry name" value="Metalloproteases ('zincins'), catalytic domain"/>
    <property type="match status" value="1"/>
</dbReference>
<keyword evidence="2 8" id="KW-0645">Protease</keyword>
<evidence type="ECO:0000256" key="8">
    <source>
        <dbReference type="RuleBase" id="RU366077"/>
    </source>
</evidence>
<dbReference type="EC" id="3.4.24.-" evidence="8"/>
<dbReference type="GO" id="GO:0016020">
    <property type="term" value="C:membrane"/>
    <property type="evidence" value="ECO:0007669"/>
    <property type="project" value="InterPro"/>
</dbReference>
<dbReference type="OrthoDB" id="251292at2759"/>
<dbReference type="AlphaFoldDB" id="A0A1X0NKI2"/>
<keyword evidence="4 8" id="KW-0378">Hydrolase</keyword>
<keyword evidence="10" id="KW-1185">Reference proteome</keyword>
<evidence type="ECO:0000313" key="9">
    <source>
        <dbReference type="EMBL" id="ORC85157.1"/>
    </source>
</evidence>
<evidence type="ECO:0000256" key="6">
    <source>
        <dbReference type="ARBA" id="ARBA00023049"/>
    </source>
</evidence>
<evidence type="ECO:0000256" key="7">
    <source>
        <dbReference type="PIRSR" id="PIRSR601577-2"/>
    </source>
</evidence>
<dbReference type="GeneID" id="39989210"/>
<accession>A0A1X0NKI2</accession>
<dbReference type="GO" id="GO:0004222">
    <property type="term" value="F:metalloendopeptidase activity"/>
    <property type="evidence" value="ECO:0007669"/>
    <property type="project" value="UniProtKB-UniRule"/>
</dbReference>
<comment type="cofactor">
    <cofactor evidence="7 8">
        <name>Zn(2+)</name>
        <dbReference type="ChEBI" id="CHEBI:29105"/>
    </cofactor>
    <text evidence="7 8">Binds 1 zinc ion per subunit.</text>
</comment>
<keyword evidence="5 7" id="KW-0862">Zinc</keyword>
<dbReference type="VEuPathDB" id="TriTrypDB:TM35_000371300"/>
<dbReference type="Gene3D" id="3.10.170.20">
    <property type="match status" value="1"/>
</dbReference>
<dbReference type="GO" id="GO:0046872">
    <property type="term" value="F:metal ion binding"/>
    <property type="evidence" value="ECO:0007669"/>
    <property type="project" value="UniProtKB-KW"/>
</dbReference>
<dbReference type="GO" id="GO:0006508">
    <property type="term" value="P:proteolysis"/>
    <property type="evidence" value="ECO:0007669"/>
    <property type="project" value="UniProtKB-KW"/>
</dbReference>
<evidence type="ECO:0000256" key="5">
    <source>
        <dbReference type="ARBA" id="ARBA00022833"/>
    </source>
</evidence>
<proteinExistence type="inferred from homology"/>
<evidence type="ECO:0000256" key="4">
    <source>
        <dbReference type="ARBA" id="ARBA00022801"/>
    </source>
</evidence>